<feature type="binding site" evidence="12">
    <location>
        <begin position="155"/>
        <end position="162"/>
    </location>
    <ligand>
        <name>ATP</name>
        <dbReference type="ChEBI" id="CHEBI:30616"/>
    </ligand>
</feature>
<dbReference type="Pfam" id="PF00006">
    <property type="entry name" value="ATP-synt_ab"/>
    <property type="match status" value="1"/>
</dbReference>
<evidence type="ECO:0000256" key="4">
    <source>
        <dbReference type="ARBA" id="ARBA00022741"/>
    </source>
</evidence>
<evidence type="ECO:0000256" key="5">
    <source>
        <dbReference type="ARBA" id="ARBA00022781"/>
    </source>
</evidence>
<proteinExistence type="inferred from homology"/>
<dbReference type="SUPFAM" id="SSF52540">
    <property type="entry name" value="P-loop containing nucleoside triphosphate hydrolases"/>
    <property type="match status" value="1"/>
</dbReference>
<organism evidence="14 15">
    <name type="scientific">Bordetella genomosp. 11</name>
    <dbReference type="NCBI Taxonomy" id="1416808"/>
    <lineage>
        <taxon>Bacteria</taxon>
        <taxon>Pseudomonadati</taxon>
        <taxon>Pseudomonadota</taxon>
        <taxon>Betaproteobacteria</taxon>
        <taxon>Burkholderiales</taxon>
        <taxon>Alcaligenaceae</taxon>
        <taxon>Bordetella</taxon>
    </lineage>
</organism>
<keyword evidence="12" id="KW-1003">Cell membrane</keyword>
<dbReference type="GO" id="GO:0005886">
    <property type="term" value="C:plasma membrane"/>
    <property type="evidence" value="ECO:0007669"/>
    <property type="project" value="UniProtKB-SubCell"/>
</dbReference>
<dbReference type="InterPro" id="IPR000194">
    <property type="entry name" value="ATPase_F1/V1/A1_a/bsu_nucl-bd"/>
</dbReference>
<dbReference type="InterPro" id="IPR050053">
    <property type="entry name" value="ATPase_alpha/beta_chains"/>
</dbReference>
<dbReference type="InterPro" id="IPR003593">
    <property type="entry name" value="AAA+_ATPase"/>
</dbReference>
<dbReference type="SUPFAM" id="SSF50615">
    <property type="entry name" value="N-terminal domain of alpha and beta subunits of F1 ATP synthase"/>
    <property type="match status" value="1"/>
</dbReference>
<evidence type="ECO:0000256" key="9">
    <source>
        <dbReference type="ARBA" id="ARBA00023136"/>
    </source>
</evidence>
<dbReference type="SUPFAM" id="SSF47917">
    <property type="entry name" value="C-terminal domain of alpha and beta subunits of F1 ATP synthase"/>
    <property type="match status" value="1"/>
</dbReference>
<comment type="catalytic activity">
    <reaction evidence="12">
        <text>ATP + H2O + 4 H(+)(in) = ADP + phosphate + 5 H(+)(out)</text>
        <dbReference type="Rhea" id="RHEA:57720"/>
        <dbReference type="ChEBI" id="CHEBI:15377"/>
        <dbReference type="ChEBI" id="CHEBI:15378"/>
        <dbReference type="ChEBI" id="CHEBI:30616"/>
        <dbReference type="ChEBI" id="CHEBI:43474"/>
        <dbReference type="ChEBI" id="CHEBI:456216"/>
        <dbReference type="EC" id="7.1.2.2"/>
    </reaction>
</comment>
<dbReference type="EC" id="7.1.2.2" evidence="12"/>
<comment type="caution">
    <text evidence="14">The sequence shown here is derived from an EMBL/GenBank/DDBJ whole genome shotgun (WGS) entry which is preliminary data.</text>
</comment>
<dbReference type="FunFam" id="3.40.50.300:FF:000004">
    <property type="entry name" value="ATP synthase subunit beta"/>
    <property type="match status" value="1"/>
</dbReference>
<name>A0A261UP27_9BORD</name>
<keyword evidence="9 12" id="KW-0472">Membrane</keyword>
<evidence type="ECO:0000256" key="3">
    <source>
        <dbReference type="ARBA" id="ARBA00022448"/>
    </source>
</evidence>
<dbReference type="PROSITE" id="PS00152">
    <property type="entry name" value="ATPASE_ALPHA_BETA"/>
    <property type="match status" value="1"/>
</dbReference>
<evidence type="ECO:0000313" key="15">
    <source>
        <dbReference type="Proteomes" id="UP000215767"/>
    </source>
</evidence>
<keyword evidence="15" id="KW-1185">Reference proteome</keyword>
<accession>A0A261UP27</accession>
<dbReference type="PANTHER" id="PTHR15184:SF71">
    <property type="entry name" value="ATP SYNTHASE SUBUNIT BETA, MITOCHONDRIAL"/>
    <property type="match status" value="1"/>
</dbReference>
<evidence type="ECO:0000256" key="2">
    <source>
        <dbReference type="ARBA" id="ARBA00008936"/>
    </source>
</evidence>
<gene>
    <name evidence="12" type="primary">atpD</name>
    <name evidence="14" type="ORF">CAL28_26375</name>
</gene>
<keyword evidence="11 12" id="KW-0066">ATP synthesis</keyword>
<dbReference type="InterPro" id="IPR027417">
    <property type="entry name" value="P-loop_NTPase"/>
</dbReference>
<evidence type="ECO:0000256" key="7">
    <source>
        <dbReference type="ARBA" id="ARBA00022967"/>
    </source>
</evidence>
<reference evidence="15" key="1">
    <citation type="submission" date="2017-05" db="EMBL/GenBank/DDBJ databases">
        <title>Complete and WGS of Bordetella genogroups.</title>
        <authorList>
            <person name="Spilker T."/>
            <person name="Lipuma J."/>
        </authorList>
    </citation>
    <scope>NUCLEOTIDE SEQUENCE [LARGE SCALE GENOMIC DNA]</scope>
    <source>
        <strain evidence="15">AU8856</strain>
    </source>
</reference>
<dbReference type="PANTHER" id="PTHR15184">
    <property type="entry name" value="ATP SYNTHASE"/>
    <property type="match status" value="1"/>
</dbReference>
<keyword evidence="4 12" id="KW-0547">Nucleotide-binding</keyword>
<sequence>MSNGTIVQCIGAVVDIQFPRDQMPKIYEALSLAEEGNSFAEKGLTFEVQQQLGDGVVRTIALGSSDGLRRGMNVAATGAPISVPVGTGTLGRIMDVLGRPIDEAGPIQHEEKRGIHQNAPRFDELSPSVELLETGIKVIDLVCPFAKGGKVGLFGGAGVGKTVNMMELINNIAKQHSGLSVFAGVGERTREGNDFYHEMEESNVLDKVAMVFGQMNEPPGNRLRVALTGLTMAEKFRDEGRDILFFVDNIYRYTLAGTEVSALLGRMPSAVGYQPTLAEEMGKLQERITSTKTGSITSIQAVYVPADDLTDPSPATTFQHLDSTVVLSRDIAALGIYPAVDPLDSTSRQLDPQVVGEEHYAVARGVQQTLQRYKELRDIIAILGMDELSPEDKLAVARARKIQRFLSQPFHVAEVFTGSPGKYVPLAETIRGFKMIVDGECDTLPEQAFYMVGTIDEAFEKAKKLQ</sequence>
<evidence type="ECO:0000256" key="1">
    <source>
        <dbReference type="ARBA" id="ARBA00004170"/>
    </source>
</evidence>
<dbReference type="GO" id="GO:0005524">
    <property type="term" value="F:ATP binding"/>
    <property type="evidence" value="ECO:0007669"/>
    <property type="project" value="UniProtKB-UniRule"/>
</dbReference>
<dbReference type="FunFam" id="1.10.1140.10:FF:000001">
    <property type="entry name" value="ATP synthase subunit beta"/>
    <property type="match status" value="1"/>
</dbReference>
<dbReference type="HAMAP" id="MF_01347">
    <property type="entry name" value="ATP_synth_beta_bact"/>
    <property type="match status" value="1"/>
</dbReference>
<dbReference type="GO" id="GO:0046933">
    <property type="term" value="F:proton-transporting ATP synthase activity, rotational mechanism"/>
    <property type="evidence" value="ECO:0007669"/>
    <property type="project" value="UniProtKB-UniRule"/>
</dbReference>
<dbReference type="InterPro" id="IPR024034">
    <property type="entry name" value="ATPase_F1/V1_b/a_C"/>
</dbReference>
<evidence type="ECO:0000256" key="12">
    <source>
        <dbReference type="HAMAP-Rule" id="MF_01347"/>
    </source>
</evidence>
<dbReference type="SMART" id="SM00382">
    <property type="entry name" value="AAA"/>
    <property type="match status" value="1"/>
</dbReference>
<keyword evidence="7 12" id="KW-1278">Translocase</keyword>
<dbReference type="CDD" id="cd18110">
    <property type="entry name" value="ATP-synt_F1_beta_C"/>
    <property type="match status" value="1"/>
</dbReference>
<comment type="similarity">
    <text evidence="2 12">Belongs to the ATPase alpha/beta chains family.</text>
</comment>
<dbReference type="Gene3D" id="1.10.1140.10">
    <property type="entry name" value="Bovine Mitochondrial F1-atpase, Atp Synthase Beta Chain, Chain D, domain 3"/>
    <property type="match status" value="1"/>
</dbReference>
<dbReference type="RefSeq" id="WP_094844045.1">
    <property type="nucleotide sequence ID" value="NZ_NEVS01000004.1"/>
</dbReference>
<evidence type="ECO:0000256" key="10">
    <source>
        <dbReference type="ARBA" id="ARBA00023196"/>
    </source>
</evidence>
<dbReference type="NCBIfam" id="TIGR01039">
    <property type="entry name" value="atpD"/>
    <property type="match status" value="1"/>
</dbReference>
<protein>
    <recommendedName>
        <fullName evidence="12">ATP synthase subunit beta</fullName>
        <ecNumber evidence="12">7.1.2.2</ecNumber>
    </recommendedName>
    <alternativeName>
        <fullName evidence="12">ATP synthase F1 sector subunit beta</fullName>
    </alternativeName>
    <alternativeName>
        <fullName evidence="12">F-ATPase subunit beta</fullName>
    </alternativeName>
</protein>
<dbReference type="EMBL" id="NEVS01000004">
    <property type="protein sequence ID" value="OZI62673.1"/>
    <property type="molecule type" value="Genomic_DNA"/>
</dbReference>
<dbReference type="CDD" id="cd01133">
    <property type="entry name" value="F1-ATPase_beta_CD"/>
    <property type="match status" value="1"/>
</dbReference>
<dbReference type="OrthoDB" id="9801639at2"/>
<keyword evidence="3 12" id="KW-0813">Transport</keyword>
<dbReference type="InterPro" id="IPR055190">
    <property type="entry name" value="ATP-synt_VA_C"/>
</dbReference>
<dbReference type="Pfam" id="PF02874">
    <property type="entry name" value="ATP-synt_ab_N"/>
    <property type="match status" value="1"/>
</dbReference>
<keyword evidence="5 12" id="KW-0375">Hydrogen ion transport</keyword>
<dbReference type="AlphaFoldDB" id="A0A261UP27"/>
<dbReference type="InterPro" id="IPR005722">
    <property type="entry name" value="ATP_synth_F1_bsu"/>
</dbReference>
<dbReference type="CDD" id="cd18115">
    <property type="entry name" value="ATP-synt_F1_beta_N"/>
    <property type="match status" value="1"/>
</dbReference>
<keyword evidence="10 12" id="KW-0139">CF(1)</keyword>
<dbReference type="InterPro" id="IPR036121">
    <property type="entry name" value="ATPase_F1/V1/A1_a/bsu_N_sf"/>
</dbReference>
<dbReference type="InterPro" id="IPR004100">
    <property type="entry name" value="ATPase_F1/V1/A1_a/bsu_N"/>
</dbReference>
<evidence type="ECO:0000259" key="13">
    <source>
        <dbReference type="SMART" id="SM00382"/>
    </source>
</evidence>
<keyword evidence="6 12" id="KW-0067">ATP-binding</keyword>
<evidence type="ECO:0000256" key="8">
    <source>
        <dbReference type="ARBA" id="ARBA00023065"/>
    </source>
</evidence>
<dbReference type="Gene3D" id="2.40.10.170">
    <property type="match status" value="1"/>
</dbReference>
<dbReference type="GO" id="GO:0045259">
    <property type="term" value="C:proton-transporting ATP synthase complex"/>
    <property type="evidence" value="ECO:0007669"/>
    <property type="project" value="UniProtKB-KW"/>
</dbReference>
<evidence type="ECO:0000256" key="11">
    <source>
        <dbReference type="ARBA" id="ARBA00023310"/>
    </source>
</evidence>
<dbReference type="Pfam" id="PF22919">
    <property type="entry name" value="ATP-synt_VA_C"/>
    <property type="match status" value="1"/>
</dbReference>
<evidence type="ECO:0000313" key="14">
    <source>
        <dbReference type="EMBL" id="OZI62673.1"/>
    </source>
</evidence>
<evidence type="ECO:0000256" key="6">
    <source>
        <dbReference type="ARBA" id="ARBA00022840"/>
    </source>
</evidence>
<dbReference type="Gene3D" id="3.40.50.300">
    <property type="entry name" value="P-loop containing nucleotide triphosphate hydrolases"/>
    <property type="match status" value="1"/>
</dbReference>
<feature type="domain" description="AAA+ ATPase" evidence="13">
    <location>
        <begin position="147"/>
        <end position="410"/>
    </location>
</feature>
<dbReference type="Proteomes" id="UP000215767">
    <property type="component" value="Unassembled WGS sequence"/>
</dbReference>
<comment type="subcellular location">
    <subcellularLocation>
        <location evidence="12">Cell membrane</location>
        <topology evidence="12">Peripheral membrane protein</topology>
    </subcellularLocation>
    <subcellularLocation>
        <location evidence="1">Membrane</location>
        <topology evidence="1">Peripheral membrane protein</topology>
    </subcellularLocation>
</comment>
<keyword evidence="8 12" id="KW-0406">Ion transport</keyword>
<comment type="function">
    <text evidence="12">Produces ATP from ADP in the presence of a proton gradient across the membrane. The catalytic sites are hosted primarily by the beta subunits.</text>
</comment>
<dbReference type="InterPro" id="IPR020003">
    <property type="entry name" value="ATPase_a/bsu_AS"/>
</dbReference>